<feature type="compositionally biased region" description="Basic residues" evidence="1">
    <location>
        <begin position="79"/>
        <end position="99"/>
    </location>
</feature>
<evidence type="ECO:0000256" key="1">
    <source>
        <dbReference type="SAM" id="MobiDB-lite"/>
    </source>
</evidence>
<feature type="compositionally biased region" description="Pro residues" evidence="1">
    <location>
        <begin position="68"/>
        <end position="78"/>
    </location>
</feature>
<dbReference type="Proteomes" id="UP000598996">
    <property type="component" value="Unassembled WGS sequence"/>
</dbReference>
<sequence length="99" mass="10223">MTDPGPMPPAHRAFRVAALLVVVAVTLFAGFSGSAAAAVRWAGHGVGQVTAYLWQPLLHGGGWAGPLQPAPSPSPSVKPKPKPKKTAKPKPKKSPTKKS</sequence>
<name>A0ABS1VU82_9ACTN</name>
<proteinExistence type="predicted"/>
<comment type="caution">
    <text evidence="2">The sequence shown here is derived from an EMBL/GenBank/DDBJ whole genome shotgun (WGS) entry which is preliminary data.</text>
</comment>
<accession>A0ABS1VU82</accession>
<evidence type="ECO:0000313" key="2">
    <source>
        <dbReference type="EMBL" id="MBL7258038.1"/>
    </source>
</evidence>
<organism evidence="2 3">
    <name type="scientific">Paractinoplanes lichenicola</name>
    <dbReference type="NCBI Taxonomy" id="2802976"/>
    <lineage>
        <taxon>Bacteria</taxon>
        <taxon>Bacillati</taxon>
        <taxon>Actinomycetota</taxon>
        <taxon>Actinomycetes</taxon>
        <taxon>Micromonosporales</taxon>
        <taxon>Micromonosporaceae</taxon>
        <taxon>Paractinoplanes</taxon>
    </lineage>
</organism>
<reference evidence="2 3" key="1">
    <citation type="submission" date="2021-01" db="EMBL/GenBank/DDBJ databases">
        <title>Actinoplanes sp. nov. LDG1-01 isolated from lichen.</title>
        <authorList>
            <person name="Saeng-In P."/>
            <person name="Phongsopitanun W."/>
            <person name="Kanchanasin P."/>
            <person name="Yuki M."/>
            <person name="Kudo T."/>
            <person name="Ohkuma M."/>
            <person name="Tanasupawat S."/>
        </authorList>
    </citation>
    <scope>NUCLEOTIDE SEQUENCE [LARGE SCALE GENOMIC DNA]</scope>
    <source>
        <strain evidence="2 3">LDG1-01</strain>
    </source>
</reference>
<gene>
    <name evidence="2" type="ORF">JKJ07_27405</name>
</gene>
<feature type="region of interest" description="Disordered" evidence="1">
    <location>
        <begin position="63"/>
        <end position="99"/>
    </location>
</feature>
<keyword evidence="3" id="KW-1185">Reference proteome</keyword>
<protein>
    <submittedName>
        <fullName evidence="2">Uncharacterized protein</fullName>
    </submittedName>
</protein>
<dbReference type="RefSeq" id="WP_202994683.1">
    <property type="nucleotide sequence ID" value="NZ_JAENHO010000008.1"/>
</dbReference>
<dbReference type="EMBL" id="JAENHO010000008">
    <property type="protein sequence ID" value="MBL7258038.1"/>
    <property type="molecule type" value="Genomic_DNA"/>
</dbReference>
<evidence type="ECO:0000313" key="3">
    <source>
        <dbReference type="Proteomes" id="UP000598996"/>
    </source>
</evidence>